<dbReference type="EMBL" id="CP144098">
    <property type="protein sequence ID" value="WWC85671.1"/>
    <property type="molecule type" value="Genomic_DNA"/>
</dbReference>
<keyword evidence="3" id="KW-1185">Reference proteome</keyword>
<dbReference type="RefSeq" id="XP_066072434.1">
    <property type="nucleotide sequence ID" value="XM_066216337.1"/>
</dbReference>
<reference evidence="2 3" key="1">
    <citation type="submission" date="2024-01" db="EMBL/GenBank/DDBJ databases">
        <title>Comparative genomics of Cryptococcus and Kwoniella reveals pathogenesis evolution and contrasting modes of karyotype evolution via chromosome fusion or intercentromeric recombination.</title>
        <authorList>
            <person name="Coelho M.A."/>
            <person name="David-Palma M."/>
            <person name="Shea T."/>
            <person name="Bowers K."/>
            <person name="McGinley-Smith S."/>
            <person name="Mohammad A.W."/>
            <person name="Gnirke A."/>
            <person name="Yurkov A.M."/>
            <person name="Nowrousian M."/>
            <person name="Sun S."/>
            <person name="Cuomo C.A."/>
            <person name="Heitman J."/>
        </authorList>
    </citation>
    <scope>NUCLEOTIDE SEQUENCE [LARGE SCALE GENOMIC DNA]</scope>
    <source>
        <strain evidence="2 3">CBS 6074</strain>
    </source>
</reference>
<dbReference type="Pfam" id="PF00294">
    <property type="entry name" value="PfkB"/>
    <property type="match status" value="1"/>
</dbReference>
<gene>
    <name evidence="2" type="ORF">L201_000537</name>
</gene>
<dbReference type="PANTHER" id="PTHR47098">
    <property type="entry name" value="PROTEIN MAK32"/>
    <property type="match status" value="1"/>
</dbReference>
<protein>
    <recommendedName>
        <fullName evidence="1">Carbohydrate kinase PfkB domain-containing protein</fullName>
    </recommendedName>
</protein>
<sequence length="373" mass="41736">MVDFNPPTREFLDSKGRVVTLGMFIIDHHAAKDENGNEHMTEEESIGGGGVFAMISARMFLPSTHCGLLVDRGDDFPDSFTETLTNFGEDMVWYRPREGKTTRALNIYSGNKIGEGHQSFKYLSPQLNLLPHDFILPPSPFSKPNLPEWIHVVCNTERARLIVNEMQEIKSNGVQNIGKGWNGNLVWEPMPSCCKPSELQNILDLAPSFSVISPNLLELQSILNISPNENPSKEEAEIAVQSFHQLLLDQNDKNDSSIPTIVVRCGELGSYTFSLDWKGWIPPYHGLEDQDKVKDVTGGGNSFLGGLCAGLLITQGDMKLASIYAATAASFTIEQRGLPNLTYTEKGERWNNEDPWTRLRELEAKVNKMELFY</sequence>
<name>A0AAX4JL10_9TREE</name>
<dbReference type="InterPro" id="IPR011611">
    <property type="entry name" value="PfkB_dom"/>
</dbReference>
<evidence type="ECO:0000259" key="1">
    <source>
        <dbReference type="Pfam" id="PF00294"/>
    </source>
</evidence>
<evidence type="ECO:0000313" key="2">
    <source>
        <dbReference type="EMBL" id="WWC85671.1"/>
    </source>
</evidence>
<accession>A0AAX4JL10</accession>
<dbReference type="InterPro" id="IPR029056">
    <property type="entry name" value="Ribokinase-like"/>
</dbReference>
<dbReference type="SUPFAM" id="SSF53613">
    <property type="entry name" value="Ribokinase-like"/>
    <property type="match status" value="1"/>
</dbReference>
<dbReference type="PANTHER" id="PTHR47098:SF2">
    <property type="entry name" value="PROTEIN MAK32"/>
    <property type="match status" value="1"/>
</dbReference>
<dbReference type="GeneID" id="91091209"/>
<dbReference type="Gene3D" id="3.40.1190.20">
    <property type="match status" value="1"/>
</dbReference>
<proteinExistence type="predicted"/>
<feature type="domain" description="Carbohydrate kinase PfkB" evidence="1">
    <location>
        <begin position="193"/>
        <end position="338"/>
    </location>
</feature>
<dbReference type="Proteomes" id="UP001355207">
    <property type="component" value="Chromosome 1"/>
</dbReference>
<organism evidence="2 3">
    <name type="scientific">Kwoniella dendrophila CBS 6074</name>
    <dbReference type="NCBI Taxonomy" id="1295534"/>
    <lineage>
        <taxon>Eukaryota</taxon>
        <taxon>Fungi</taxon>
        <taxon>Dikarya</taxon>
        <taxon>Basidiomycota</taxon>
        <taxon>Agaricomycotina</taxon>
        <taxon>Tremellomycetes</taxon>
        <taxon>Tremellales</taxon>
        <taxon>Cryptococcaceae</taxon>
        <taxon>Kwoniella</taxon>
    </lineage>
</organism>
<dbReference type="AlphaFoldDB" id="A0AAX4JL10"/>
<evidence type="ECO:0000313" key="3">
    <source>
        <dbReference type="Proteomes" id="UP001355207"/>
    </source>
</evidence>